<dbReference type="SUPFAM" id="SSF54523">
    <property type="entry name" value="Pili subunits"/>
    <property type="match status" value="1"/>
</dbReference>
<dbReference type="Pfam" id="PF07963">
    <property type="entry name" value="N_methyl"/>
    <property type="match status" value="1"/>
</dbReference>
<keyword evidence="1" id="KW-0472">Membrane</keyword>
<dbReference type="PANTHER" id="PTHR30093:SF2">
    <property type="entry name" value="TYPE II SECRETION SYSTEM PROTEIN H"/>
    <property type="match status" value="1"/>
</dbReference>
<keyword evidence="1" id="KW-1133">Transmembrane helix</keyword>
<feature type="transmembrane region" description="Helical" evidence="1">
    <location>
        <begin position="12"/>
        <end position="34"/>
    </location>
</feature>
<accession>A0ABN6H8K0</accession>
<protein>
    <recommendedName>
        <fullName evidence="4">Prepilin-type N-terminal cleavage/methylation domain-containing protein</fullName>
    </recommendedName>
</protein>
<dbReference type="NCBIfam" id="TIGR02532">
    <property type="entry name" value="IV_pilin_GFxxxE"/>
    <property type="match status" value="1"/>
</dbReference>
<keyword evidence="3" id="KW-1185">Reference proteome</keyword>
<evidence type="ECO:0000313" key="2">
    <source>
        <dbReference type="EMBL" id="BCX49834.1"/>
    </source>
</evidence>
<name>A0ABN6H8K0_9BACT</name>
<dbReference type="RefSeq" id="WP_338686618.1">
    <property type="nucleotide sequence ID" value="NZ_AP024702.1"/>
</dbReference>
<keyword evidence="1" id="KW-0812">Transmembrane</keyword>
<dbReference type="PROSITE" id="PS00409">
    <property type="entry name" value="PROKAR_NTER_METHYL"/>
    <property type="match status" value="1"/>
</dbReference>
<dbReference type="EMBL" id="AP024702">
    <property type="protein sequence ID" value="BCX49834.1"/>
    <property type="molecule type" value="Genomic_DNA"/>
</dbReference>
<reference evidence="2 3" key="1">
    <citation type="submission" date="2021-06" db="EMBL/GenBank/DDBJ databases">
        <title>Complete genome of Haloferula helveola possessing various polysaccharide degrading enzymes.</title>
        <authorList>
            <person name="Takami H."/>
            <person name="Huang C."/>
            <person name="Hamasaki K."/>
        </authorList>
    </citation>
    <scope>NUCLEOTIDE SEQUENCE [LARGE SCALE GENOMIC DNA]</scope>
    <source>
        <strain evidence="2 3">CN-1</strain>
    </source>
</reference>
<evidence type="ECO:0000313" key="3">
    <source>
        <dbReference type="Proteomes" id="UP001374893"/>
    </source>
</evidence>
<dbReference type="PANTHER" id="PTHR30093">
    <property type="entry name" value="GENERAL SECRETION PATHWAY PROTEIN G"/>
    <property type="match status" value="1"/>
</dbReference>
<evidence type="ECO:0008006" key="4">
    <source>
        <dbReference type="Google" id="ProtNLM"/>
    </source>
</evidence>
<evidence type="ECO:0000256" key="1">
    <source>
        <dbReference type="SAM" id="Phobius"/>
    </source>
</evidence>
<organism evidence="2 3">
    <name type="scientific">Haloferula helveola</name>
    <dbReference type="NCBI Taxonomy" id="490095"/>
    <lineage>
        <taxon>Bacteria</taxon>
        <taxon>Pseudomonadati</taxon>
        <taxon>Verrucomicrobiota</taxon>
        <taxon>Verrucomicrobiia</taxon>
        <taxon>Verrucomicrobiales</taxon>
        <taxon>Verrucomicrobiaceae</taxon>
        <taxon>Haloferula</taxon>
    </lineage>
</organism>
<sequence>MKQTHRQTRRGFTLIELMVVIVIVAALVAISFVVGKRAIRASRTAAELSNLRQAALAVSAYSTDIGYFPAGYNWTSGKSWATATLEYTLGEGGGSIQGDTFRSPVLNVKVDPGADWTVTHFGGNPYVFADSGPPDRNTGEAAPKWRVTQNRLMRPAEQFLLCSMPPAGEDAQYKSAHAIAWAMRNMAGGGFPADGTVPKSNRNLAQKPLKLPDGLADEQQYNDLPDFFRFGDGKGMFVFADGHVERMAPGDLKQKHLAISY</sequence>
<dbReference type="Gene3D" id="3.30.700.10">
    <property type="entry name" value="Glycoprotein, Type 4 Pilin"/>
    <property type="match status" value="1"/>
</dbReference>
<proteinExistence type="predicted"/>
<dbReference type="Proteomes" id="UP001374893">
    <property type="component" value="Chromosome"/>
</dbReference>
<dbReference type="InterPro" id="IPR012902">
    <property type="entry name" value="N_methyl_site"/>
</dbReference>
<gene>
    <name evidence="2" type="ORF">HAHE_37420</name>
</gene>
<dbReference type="InterPro" id="IPR045584">
    <property type="entry name" value="Pilin-like"/>
</dbReference>